<dbReference type="HOGENOM" id="CLU_037612_0_0_4"/>
<dbReference type="PANTHER" id="PTHR43384:SF6">
    <property type="entry name" value="SEPTUM SITE-DETERMINING PROTEIN MIND HOMOLOG, CHLOROPLASTIC"/>
    <property type="match status" value="1"/>
</dbReference>
<dbReference type="GO" id="GO:0005829">
    <property type="term" value="C:cytosol"/>
    <property type="evidence" value="ECO:0007669"/>
    <property type="project" value="TreeGrafter"/>
</dbReference>
<keyword evidence="4" id="KW-1185">Reference proteome</keyword>
<keyword evidence="3" id="KW-0808">Transferase</keyword>
<keyword evidence="3" id="KW-0966">Cell projection</keyword>
<protein>
    <submittedName>
        <fullName evidence="3">Flagellar synthesis regulator fleN</fullName>
        <ecNumber evidence="3">2.7.10.1</ecNumber>
    </submittedName>
</protein>
<dbReference type="Proteomes" id="UP000008392">
    <property type="component" value="Chromosome"/>
</dbReference>
<reference evidence="4" key="6">
    <citation type="submission" date="2011-05" db="EMBL/GenBank/DDBJ databases">
        <title>Complete sequence of Collimonas fungivorans Ter331.</title>
        <authorList>
            <person name="Leveau J.H."/>
        </authorList>
    </citation>
    <scope>NUCLEOTIDE SEQUENCE [LARGE SCALE GENOMIC DNA]</scope>
    <source>
        <strain evidence="4">Ter331</strain>
    </source>
</reference>
<evidence type="ECO:0000313" key="3">
    <source>
        <dbReference type="EMBL" id="AEK60765.1"/>
    </source>
</evidence>
<dbReference type="STRING" id="1005048.CFU_0933"/>
<reference evidence="3 4" key="1">
    <citation type="journal article" date="2004" name="Environ. Microbiol.">
        <title>Phylogeny-function analysis of (meta)genomic libraries: screening for expression of ribosomal RNA genes by large-insert library fluorescent in situ hybridization (LIL-FISH).</title>
        <authorList>
            <person name="Leveau J.H."/>
            <person name="Gerards S."/>
            <person name="de Boer W."/>
            <person name="van Veen J.A."/>
        </authorList>
    </citation>
    <scope>NUCLEOTIDE SEQUENCE [LARGE SCALE GENOMIC DNA]</scope>
    <source>
        <strain evidence="3 4">Ter331</strain>
    </source>
</reference>
<reference evidence="3 4" key="3">
    <citation type="journal article" date="2008" name="FEMS Microbiol. Ecol.">
        <title>Identification and characterization of genes underlying chitinolysis in Collimonas fungivorans Ter331.</title>
        <authorList>
            <person name="Fritsche K."/>
            <person name="de Boer W."/>
            <person name="Gerards S."/>
            <person name="van den Berg M."/>
            <person name="van Veen J.A."/>
            <person name="Leveau J.H."/>
        </authorList>
    </citation>
    <scope>NUCLEOTIDE SEQUENCE [LARGE SCALE GENOMIC DNA]</scope>
    <source>
        <strain evidence="3 4">Ter331</strain>
    </source>
</reference>
<dbReference type="SUPFAM" id="SSF52540">
    <property type="entry name" value="P-loop containing nucleoside triphosphate hydrolases"/>
    <property type="match status" value="1"/>
</dbReference>
<accession>G0AII2</accession>
<keyword evidence="2" id="KW-0067">ATP-binding</keyword>
<proteinExistence type="predicted"/>
<dbReference type="EMBL" id="CP002745">
    <property type="protein sequence ID" value="AEK60765.1"/>
    <property type="molecule type" value="Genomic_DNA"/>
</dbReference>
<dbReference type="InterPro" id="IPR027417">
    <property type="entry name" value="P-loop_NTPase"/>
</dbReference>
<dbReference type="Gene3D" id="3.40.50.300">
    <property type="entry name" value="P-loop containing nucleotide triphosphate hydrolases"/>
    <property type="match status" value="1"/>
</dbReference>
<keyword evidence="3" id="KW-0969">Cilium</keyword>
<dbReference type="AlphaFoldDB" id="G0AII2"/>
<dbReference type="EC" id="2.7.10.1" evidence="3"/>
<dbReference type="GO" id="GO:0005524">
    <property type="term" value="F:ATP binding"/>
    <property type="evidence" value="ECO:0007669"/>
    <property type="project" value="UniProtKB-KW"/>
</dbReference>
<evidence type="ECO:0000313" key="4">
    <source>
        <dbReference type="Proteomes" id="UP000008392"/>
    </source>
</evidence>
<keyword evidence="3" id="KW-0282">Flagellum</keyword>
<gene>
    <name evidence="3" type="primary">flhG</name>
    <name evidence="3" type="ordered locus">CFU_0933</name>
</gene>
<dbReference type="GO" id="GO:0009898">
    <property type="term" value="C:cytoplasmic side of plasma membrane"/>
    <property type="evidence" value="ECO:0007669"/>
    <property type="project" value="TreeGrafter"/>
</dbReference>
<dbReference type="GO" id="GO:0016887">
    <property type="term" value="F:ATP hydrolysis activity"/>
    <property type="evidence" value="ECO:0007669"/>
    <property type="project" value="TreeGrafter"/>
</dbReference>
<organism evidence="3 4">
    <name type="scientific">Collimonas fungivorans (strain Ter331)</name>
    <dbReference type="NCBI Taxonomy" id="1005048"/>
    <lineage>
        <taxon>Bacteria</taxon>
        <taxon>Pseudomonadati</taxon>
        <taxon>Pseudomonadota</taxon>
        <taxon>Betaproteobacteria</taxon>
        <taxon>Burkholderiales</taxon>
        <taxon>Oxalobacteraceae</taxon>
        <taxon>Collimonas</taxon>
    </lineage>
</organism>
<keyword evidence="1" id="KW-0547">Nucleotide-binding</keyword>
<sequence>MPWRWTPITLPPWRRRTARRRCPDEEARLNKVVSDQADGLRCLMAQHSGKQVAHVIALVGSSPRVGVTSVALNLAAALVQQGKEVLLLDEQSGARSAAAMWAGAAAGSWSDVAGGLPLSAAASRLACGALLLAVRKDDATAAAEVRNAFQGQVILIDASLGQDGALSPLAAQADDVVVVLRPQAASITAAYACVKQLHYAHALQRLRIMVNLAAGVPAAQHVLNNLAGAGSRYLGLALEPAGCVAEDPQLVRAQGLKLSVVEAFQTSAAAIDFRRIAGQLLQWPRPVVNRNLDTV</sequence>
<dbReference type="PANTHER" id="PTHR43384">
    <property type="entry name" value="SEPTUM SITE-DETERMINING PROTEIN MIND HOMOLOG, CHLOROPLASTIC-RELATED"/>
    <property type="match status" value="1"/>
</dbReference>
<name>G0AII2_COLFT</name>
<dbReference type="KEGG" id="cfu:CFU_0933"/>
<dbReference type="eggNOG" id="COG0455">
    <property type="taxonomic scope" value="Bacteria"/>
</dbReference>
<reference evidence="3 4" key="5">
    <citation type="journal article" date="2011" name="ISME J.">
        <title>Dual transcriptional profiling of a bacterial/fungal confrontation: Collimonas fungivorans versus Aspergillus niger.</title>
        <authorList>
            <person name="Mela F."/>
            <person name="Fritsche K."/>
            <person name="de Boer W."/>
            <person name="van Veen J.A."/>
            <person name="de Graaff L.H."/>
            <person name="van den Berg M."/>
            <person name="Leveau J.H."/>
        </authorList>
    </citation>
    <scope>NUCLEOTIDE SEQUENCE [LARGE SCALE GENOMIC DNA]</scope>
    <source>
        <strain evidence="3 4">Ter331</strain>
    </source>
</reference>
<dbReference type="InterPro" id="IPR050625">
    <property type="entry name" value="ParA/MinD_ATPase"/>
</dbReference>
<dbReference type="GO" id="GO:0004714">
    <property type="term" value="F:transmembrane receptor protein tyrosine kinase activity"/>
    <property type="evidence" value="ECO:0007669"/>
    <property type="project" value="UniProtKB-EC"/>
</dbReference>
<dbReference type="GO" id="GO:0051782">
    <property type="term" value="P:negative regulation of cell division"/>
    <property type="evidence" value="ECO:0007669"/>
    <property type="project" value="TreeGrafter"/>
</dbReference>
<reference evidence="3 4" key="4">
    <citation type="journal article" date="2010" name="Environ. Microbiol.">
        <title>The bacterial genus Collimonas: mycophagy, weathering and other adaptive solutions to life in oligotrophic soil environments.</title>
        <authorList>
            <person name="Leveau J.H."/>
            <person name="Uroz S."/>
            <person name="de Boer W."/>
        </authorList>
    </citation>
    <scope>NUCLEOTIDE SEQUENCE [LARGE SCALE GENOMIC DNA]</scope>
    <source>
        <strain evidence="3 4">Ter331</strain>
    </source>
</reference>
<evidence type="ECO:0000256" key="2">
    <source>
        <dbReference type="ARBA" id="ARBA00022840"/>
    </source>
</evidence>
<reference evidence="3 4" key="2">
    <citation type="journal article" date="2006" name="J. Microbiol. Methods">
        <title>Genomic flank-sequencing of plasposon insertion sites for rapid identification of functional genes.</title>
        <authorList>
            <person name="Leveau J.H."/>
            <person name="Gerards S."/>
            <person name="Fritsche K."/>
            <person name="Zondag G."/>
            <person name="van Veen J.A."/>
        </authorList>
    </citation>
    <scope>NUCLEOTIDE SEQUENCE [LARGE SCALE GENOMIC DNA]</scope>
    <source>
        <strain evidence="3 4">Ter331</strain>
    </source>
</reference>
<evidence type="ECO:0000256" key="1">
    <source>
        <dbReference type="ARBA" id="ARBA00022741"/>
    </source>
</evidence>